<dbReference type="GO" id="GO:0030313">
    <property type="term" value="C:cell envelope"/>
    <property type="evidence" value="ECO:0007669"/>
    <property type="project" value="UniProtKB-SubCell"/>
</dbReference>
<dbReference type="PANTHER" id="PTHR42852:SF6">
    <property type="entry name" value="THIOL:DISULFIDE INTERCHANGE PROTEIN DSBE"/>
    <property type="match status" value="1"/>
</dbReference>
<evidence type="ECO:0000256" key="3">
    <source>
        <dbReference type="ARBA" id="ARBA00023157"/>
    </source>
</evidence>
<keyword evidence="3" id="KW-1015">Disulfide bond</keyword>
<gene>
    <name evidence="6" type="primary">resA_4</name>
    <name evidence="6" type="ORF">FLACHUCJ7_01964</name>
</gene>
<dbReference type="PROSITE" id="PS51257">
    <property type="entry name" value="PROKAR_LIPOPROTEIN"/>
    <property type="match status" value="1"/>
</dbReference>
<dbReference type="InterPro" id="IPR050553">
    <property type="entry name" value="Thioredoxin_ResA/DsbE_sf"/>
</dbReference>
<dbReference type="CDD" id="cd02966">
    <property type="entry name" value="TlpA_like_family"/>
    <property type="match status" value="1"/>
</dbReference>
<dbReference type="SUPFAM" id="SSF52833">
    <property type="entry name" value="Thioredoxin-like"/>
    <property type="match status" value="1"/>
</dbReference>
<dbReference type="GO" id="GO:0016209">
    <property type="term" value="F:antioxidant activity"/>
    <property type="evidence" value="ECO:0007669"/>
    <property type="project" value="InterPro"/>
</dbReference>
<evidence type="ECO:0000256" key="1">
    <source>
        <dbReference type="ARBA" id="ARBA00004196"/>
    </source>
</evidence>
<dbReference type="PANTHER" id="PTHR42852">
    <property type="entry name" value="THIOL:DISULFIDE INTERCHANGE PROTEIN DSBE"/>
    <property type="match status" value="1"/>
</dbReference>
<sequence length="372" mass="41830">MKKLILSGLAVAATIVSCSNKEEGYTINGKFADIKEGTVYLEFTDGDKTITDSTQIKDGNFTFKGKLEEPLLYSIKLNKAQNGAQFLLDNEDITFEAKKDSLFFAKVSGATQDSIYKSFYENEYKKIAALMEPYYKTDDSLTQSGKVKLTPSQEIMLNKRWENIRKFVDDVTGKFIVSHKDKLAAALIINERVATSGSPEKVKKYYDVLTPEIQKSFYGKKIKNTIEINEKTAVGVMAPLFSQADVSGKIVKLSDYKGKYVLVDFWASWCGPCREENPNVVLAYNTYHDKGFEILGVSLDDRKKDWEKAIEKDGLTWTHVSDLKGWENEVAGLYGVNAVPTNYLIGPDGKIVAKNLRKAELQSKLKEIFNKS</sequence>
<dbReference type="Pfam" id="PF00578">
    <property type="entry name" value="AhpC-TSA"/>
    <property type="match status" value="1"/>
</dbReference>
<organism evidence="6 7">
    <name type="scientific">Flavobacterium chungangense</name>
    <dbReference type="NCBI Taxonomy" id="554283"/>
    <lineage>
        <taxon>Bacteria</taxon>
        <taxon>Pseudomonadati</taxon>
        <taxon>Bacteroidota</taxon>
        <taxon>Flavobacteriia</taxon>
        <taxon>Flavobacteriales</taxon>
        <taxon>Flavobacteriaceae</taxon>
        <taxon>Flavobacterium</taxon>
    </lineage>
</organism>
<dbReference type="InterPro" id="IPR036249">
    <property type="entry name" value="Thioredoxin-like_sf"/>
</dbReference>
<keyword evidence="7" id="KW-1185">Reference proteome</keyword>
<dbReference type="RefSeq" id="WP_051872911.1">
    <property type="nucleotide sequence ID" value="NZ_CAIJDO010000134.1"/>
</dbReference>
<protein>
    <submittedName>
        <fullName evidence="6">Thiol-disulfide oxidoreductase ResA</fullName>
    </submittedName>
</protein>
<dbReference type="Proteomes" id="UP000556700">
    <property type="component" value="Unassembled WGS sequence"/>
</dbReference>
<comment type="caution">
    <text evidence="6">The sequence shown here is derived from an EMBL/GenBank/DDBJ whole genome shotgun (WGS) entry which is preliminary data.</text>
</comment>
<feature type="domain" description="Thioredoxin" evidence="5">
    <location>
        <begin position="232"/>
        <end position="372"/>
    </location>
</feature>
<accession>A0A6V6YYY6</accession>
<dbReference type="InterPro" id="IPR000866">
    <property type="entry name" value="AhpC/TSA"/>
</dbReference>
<dbReference type="PROSITE" id="PS00194">
    <property type="entry name" value="THIOREDOXIN_1"/>
    <property type="match status" value="1"/>
</dbReference>
<keyword evidence="4" id="KW-0676">Redox-active center</keyword>
<name>A0A6V6YYY6_9FLAO</name>
<dbReference type="GO" id="GO:0017004">
    <property type="term" value="P:cytochrome complex assembly"/>
    <property type="evidence" value="ECO:0007669"/>
    <property type="project" value="UniProtKB-KW"/>
</dbReference>
<keyword evidence="2" id="KW-0201">Cytochrome c-type biogenesis</keyword>
<proteinExistence type="predicted"/>
<evidence type="ECO:0000256" key="4">
    <source>
        <dbReference type="ARBA" id="ARBA00023284"/>
    </source>
</evidence>
<evidence type="ECO:0000313" key="6">
    <source>
        <dbReference type="EMBL" id="CAD0004703.1"/>
    </source>
</evidence>
<dbReference type="Gene3D" id="3.40.30.10">
    <property type="entry name" value="Glutaredoxin"/>
    <property type="match status" value="1"/>
</dbReference>
<dbReference type="PROSITE" id="PS51352">
    <property type="entry name" value="THIOREDOXIN_2"/>
    <property type="match status" value="1"/>
</dbReference>
<dbReference type="AlphaFoldDB" id="A0A6V6YYY6"/>
<reference evidence="6 7" key="1">
    <citation type="submission" date="2020-06" db="EMBL/GenBank/DDBJ databases">
        <authorList>
            <person name="Criscuolo A."/>
        </authorList>
    </citation>
    <scope>NUCLEOTIDE SEQUENCE [LARGE SCALE GENOMIC DNA]</scope>
    <source>
        <strain evidence="7">CIP 110025</strain>
    </source>
</reference>
<dbReference type="InterPro" id="IPR017937">
    <property type="entry name" value="Thioredoxin_CS"/>
</dbReference>
<dbReference type="EMBL" id="CAIJDO010000134">
    <property type="protein sequence ID" value="CAD0004703.1"/>
    <property type="molecule type" value="Genomic_DNA"/>
</dbReference>
<evidence type="ECO:0000313" key="7">
    <source>
        <dbReference type="Proteomes" id="UP000556700"/>
    </source>
</evidence>
<dbReference type="InterPro" id="IPR025380">
    <property type="entry name" value="DUF4369"/>
</dbReference>
<evidence type="ECO:0000256" key="2">
    <source>
        <dbReference type="ARBA" id="ARBA00022748"/>
    </source>
</evidence>
<dbReference type="Pfam" id="PF14289">
    <property type="entry name" value="DUF4369"/>
    <property type="match status" value="1"/>
</dbReference>
<evidence type="ECO:0000259" key="5">
    <source>
        <dbReference type="PROSITE" id="PS51352"/>
    </source>
</evidence>
<dbReference type="InterPro" id="IPR013766">
    <property type="entry name" value="Thioredoxin_domain"/>
</dbReference>
<dbReference type="GO" id="GO:0016491">
    <property type="term" value="F:oxidoreductase activity"/>
    <property type="evidence" value="ECO:0007669"/>
    <property type="project" value="InterPro"/>
</dbReference>
<comment type="subcellular location">
    <subcellularLocation>
        <location evidence="1">Cell envelope</location>
    </subcellularLocation>
</comment>